<dbReference type="Proteomes" id="UP001519349">
    <property type="component" value="Unassembled WGS sequence"/>
</dbReference>
<accession>A0ABS5AYG8</accession>
<proteinExistence type="predicted"/>
<evidence type="ECO:0000313" key="1">
    <source>
        <dbReference type="EMBL" id="MBP2621629.1"/>
    </source>
</evidence>
<evidence type="ECO:0000313" key="2">
    <source>
        <dbReference type="Proteomes" id="UP001519349"/>
    </source>
</evidence>
<name>A0ABS5AYG8_9STRE</name>
<comment type="caution">
    <text evidence="1">The sequence shown here is derived from an EMBL/GenBank/DDBJ whole genome shotgun (WGS) entry which is preliminary data.</text>
</comment>
<dbReference type="EMBL" id="QFAY01000021">
    <property type="protein sequence ID" value="MBP2621629.1"/>
    <property type="molecule type" value="Genomic_DNA"/>
</dbReference>
<dbReference type="RefSeq" id="WP_209551711.1">
    <property type="nucleotide sequence ID" value="NZ_QFAY01000021.1"/>
</dbReference>
<keyword evidence="2" id="KW-1185">Reference proteome</keyword>
<organism evidence="1 2">
    <name type="scientific">Streptococcus panodentis</name>
    <dbReference type="NCBI Taxonomy" id="1581472"/>
    <lineage>
        <taxon>Bacteria</taxon>
        <taxon>Bacillati</taxon>
        <taxon>Bacillota</taxon>
        <taxon>Bacilli</taxon>
        <taxon>Lactobacillales</taxon>
        <taxon>Streptococcaceae</taxon>
        <taxon>Streptococcus</taxon>
    </lineage>
</organism>
<reference evidence="1 2" key="1">
    <citation type="submission" date="2018-05" db="EMBL/GenBank/DDBJ databases">
        <title>Draft genome sequence of Streptococcus panodentis CCUG 70867T.</title>
        <authorList>
            <person name="Salva-Serra F."/>
            <person name="Mendez V."/>
            <person name="Jaen-Luchoro D."/>
            <person name="Gonzales-Siles L."/>
            <person name="Karlsson R."/>
            <person name="Engstrom-Jakobsson H."/>
            <person name="Busquets A."/>
            <person name="Gomila M."/>
            <person name="Pineiro-Iglesias B."/>
            <person name="Bennasar-Figueras A."/>
            <person name="Seeger M."/>
            <person name="Moore E."/>
        </authorList>
    </citation>
    <scope>NUCLEOTIDE SEQUENCE [LARGE SCALE GENOMIC DNA]</scope>
    <source>
        <strain evidence="1 2">CCUG 70867</strain>
    </source>
</reference>
<sequence>MKEVIIYTYGLRSYIYHETSGDIKAKREAVKQFETAMREEIASKNGINNPADEKEQRLLTRDAYQLFLDRGKKTVSDVKAEDIYQGLNKLQKEIGKGKDFRAQNYIDWDPFDLKASDTEFSLGQ</sequence>
<gene>
    <name evidence="1" type="ORF">DHL47_09945</name>
</gene>
<protein>
    <submittedName>
        <fullName evidence="1">Uncharacterized protein</fullName>
    </submittedName>
</protein>